<dbReference type="Proteomes" id="UP001519290">
    <property type="component" value="Unassembled WGS sequence"/>
</dbReference>
<reference evidence="2 3" key="1">
    <citation type="submission" date="2021-03" db="EMBL/GenBank/DDBJ databases">
        <title>Sequencing the genomes of 1000 actinobacteria strains.</title>
        <authorList>
            <person name="Klenk H.-P."/>
        </authorList>
    </citation>
    <scope>NUCLEOTIDE SEQUENCE [LARGE SCALE GENOMIC DNA]</scope>
    <source>
        <strain evidence="2 3">DSM 14566</strain>
    </source>
</reference>
<protein>
    <submittedName>
        <fullName evidence="2">RimJ/RimL family protein N-acetyltransferase</fullName>
    </submittedName>
</protein>
<sequence>MTARDLSAEETARLDLRRPTLEDVPALFEILSDPRVWTHLPSGRHTDPEWTARSVENWIAAWRTDGIGTWVVRERGAEPIIGYGGVSDLGGIAWNLGYRFAATAQGHGFATELSRHALDRAREVAPERAVIAYLLEHNTASAAVARKLGLHLVDRGPDAGNPDPEAIRLVFADRDLDDAELRAARR</sequence>
<dbReference type="InterPro" id="IPR000182">
    <property type="entry name" value="GNAT_dom"/>
</dbReference>
<proteinExistence type="predicted"/>
<dbReference type="EMBL" id="JAGIOD010000001">
    <property type="protein sequence ID" value="MBP2380744.1"/>
    <property type="molecule type" value="Genomic_DNA"/>
</dbReference>
<dbReference type="SUPFAM" id="SSF55729">
    <property type="entry name" value="Acyl-CoA N-acyltransferases (Nat)"/>
    <property type="match status" value="1"/>
</dbReference>
<organism evidence="2 3">
    <name type="scientific">Brachybacterium sacelli</name>
    <dbReference type="NCBI Taxonomy" id="173364"/>
    <lineage>
        <taxon>Bacteria</taxon>
        <taxon>Bacillati</taxon>
        <taxon>Actinomycetota</taxon>
        <taxon>Actinomycetes</taxon>
        <taxon>Micrococcales</taxon>
        <taxon>Dermabacteraceae</taxon>
        <taxon>Brachybacterium</taxon>
    </lineage>
</organism>
<dbReference type="Pfam" id="PF13302">
    <property type="entry name" value="Acetyltransf_3"/>
    <property type="match status" value="1"/>
</dbReference>
<dbReference type="Gene3D" id="3.40.630.30">
    <property type="match status" value="1"/>
</dbReference>
<accession>A0ABS4WX05</accession>
<dbReference type="PANTHER" id="PTHR43792">
    <property type="entry name" value="GNAT FAMILY, PUTATIVE (AFU_ORTHOLOGUE AFUA_3G00765)-RELATED-RELATED"/>
    <property type="match status" value="1"/>
</dbReference>
<gene>
    <name evidence="2" type="ORF">JOF43_000701</name>
</gene>
<evidence type="ECO:0000313" key="2">
    <source>
        <dbReference type="EMBL" id="MBP2380744.1"/>
    </source>
</evidence>
<dbReference type="PROSITE" id="PS51186">
    <property type="entry name" value="GNAT"/>
    <property type="match status" value="1"/>
</dbReference>
<dbReference type="InterPro" id="IPR051531">
    <property type="entry name" value="N-acetyltransferase"/>
</dbReference>
<dbReference type="PANTHER" id="PTHR43792:SF1">
    <property type="entry name" value="N-ACETYLTRANSFERASE DOMAIN-CONTAINING PROTEIN"/>
    <property type="match status" value="1"/>
</dbReference>
<dbReference type="RefSeq" id="WP_209899155.1">
    <property type="nucleotide sequence ID" value="NZ_BAAAJW010000015.1"/>
</dbReference>
<evidence type="ECO:0000313" key="3">
    <source>
        <dbReference type="Proteomes" id="UP001519290"/>
    </source>
</evidence>
<name>A0ABS4WX05_9MICO</name>
<comment type="caution">
    <text evidence="2">The sequence shown here is derived from an EMBL/GenBank/DDBJ whole genome shotgun (WGS) entry which is preliminary data.</text>
</comment>
<evidence type="ECO:0000259" key="1">
    <source>
        <dbReference type="PROSITE" id="PS51186"/>
    </source>
</evidence>
<feature type="domain" description="N-acetyltransferase" evidence="1">
    <location>
        <begin position="14"/>
        <end position="174"/>
    </location>
</feature>
<dbReference type="InterPro" id="IPR016181">
    <property type="entry name" value="Acyl_CoA_acyltransferase"/>
</dbReference>
<keyword evidence="3" id="KW-1185">Reference proteome</keyword>